<keyword evidence="13" id="KW-0808">Transferase</keyword>
<evidence type="ECO:0000256" key="3">
    <source>
        <dbReference type="ARBA" id="ARBA00022695"/>
    </source>
</evidence>
<dbReference type="InterPro" id="IPR039537">
    <property type="entry name" value="Retrotran_Ty1/copia-like"/>
</dbReference>
<gene>
    <name evidence="20" type="ORF">EW146_g4214</name>
</gene>
<proteinExistence type="predicted"/>
<dbReference type="GO" id="GO:0006310">
    <property type="term" value="P:DNA recombination"/>
    <property type="evidence" value="ECO:0007669"/>
    <property type="project" value="UniProtKB-KW"/>
</dbReference>
<sequence length="801" mass="89792">MLKLEWQRNQQKAAGAIILSVDESCRGVLDGLEDDPIAMWAKLESTFNEKWGESLCNTLKDLFSIRKKEDESLQSLMYRIDEAMRILKNLCPVDYDLKTQDEELVCFCGIVWCSWSMNGHTEDRCFKLINQQLQGKHSQANAVQEFPKLDPGIVQFTGSASLYTGATSHMTPHRHWLCNYKPHVIPVHLADSTVIYSAGIGSVVFVPLVGGKEAQAVEFSSILHVPAICHNLLSVLYLTRQKKFSVVIEGSMMHFMRDNSVCTQHLMRENMVIGLQLDSDAKPDPICKPCLAGKMHANPFPSIDSHFSNPLELVHSDLHGPLPVSSHSGMQYFISVIDDGTSWKVVYTLHLKSGQIAPSLKPLLPCFTSGVCLCLSEEKLWHLLSMSAWHGATLNGSHLRVWGCTAYVHVQKDKRGGLGSHMEKCVFIEYPDGYKGWKFYLPASPLARSVSFLDSLDAEGDPLPVLAGDGDTHDDASSSLDEPVVSDGEKLVEEALMAEVERALFVASPGKAEPSSYRQTLNCSDADEWQKAAQGKWMRMLRMALERSFHCLLVTKRSVLAGLSRSNEIQMARWRATRLALLLKASVSVLDFHLHSIDISHTFINEELDIEIYMEQPEGFDKHPGCAKIILPVFVDDCTFVSNSVEILDKIVAELASTFCLRDLGPSTSLLGIEIIRDRPNHRLSLRQYQYIIDMLQHYSFDDSSPVKVPILPGVRLCSDMSAKFDEEDKEYMKTVPYISGVGSLLFLAMSTRPDIAHAVSTLCRFNFWPGIAHWKAVKHLFRYLQGTLDYKLTYGPFNSP</sequence>
<evidence type="ECO:0000256" key="10">
    <source>
        <dbReference type="ARBA" id="ARBA00022842"/>
    </source>
</evidence>
<keyword evidence="4" id="KW-0540">Nuclease</keyword>
<comment type="caution">
    <text evidence="20">The sequence shown here is derived from an EMBL/GenBank/DDBJ whole genome shotgun (WGS) entry which is preliminary data.</text>
</comment>
<dbReference type="AlphaFoldDB" id="A0A4S4LVE5"/>
<feature type="region of interest" description="Disordered" evidence="16">
    <location>
        <begin position="464"/>
        <end position="484"/>
    </location>
</feature>
<comment type="function">
    <text evidence="1">The aspartyl protease (PR) mediates the proteolytic cleavages of the Gag and Gag-Pol polyproteins after assembly of the VLP.</text>
</comment>
<evidence type="ECO:0000313" key="20">
    <source>
        <dbReference type="EMBL" id="THH16432.1"/>
    </source>
</evidence>
<keyword evidence="15" id="KW-0511">Multifunctional enzyme</keyword>
<dbReference type="PANTHER" id="PTHR42648:SF11">
    <property type="entry name" value="TRANSPOSON TY4-P GAG-POL POLYPROTEIN"/>
    <property type="match status" value="1"/>
</dbReference>
<dbReference type="OrthoDB" id="3246330at2759"/>
<keyword evidence="7" id="KW-0255">Endonuclease</keyword>
<dbReference type="Pfam" id="PF25597">
    <property type="entry name" value="SH3_retrovirus"/>
    <property type="match status" value="1"/>
</dbReference>
<dbReference type="PANTHER" id="PTHR42648">
    <property type="entry name" value="TRANSPOSASE, PUTATIVE-RELATED"/>
    <property type="match status" value="1"/>
</dbReference>
<feature type="domain" description="Retroviral polymerase SH3-like" evidence="19">
    <location>
        <begin position="404"/>
        <end position="444"/>
    </location>
</feature>
<keyword evidence="5" id="KW-0479">Metal-binding</keyword>
<dbReference type="GO" id="GO:0015074">
    <property type="term" value="P:DNA integration"/>
    <property type="evidence" value="ECO:0007669"/>
    <property type="project" value="UniProtKB-KW"/>
</dbReference>
<keyword evidence="8" id="KW-0378">Hydrolase</keyword>
<keyword evidence="13" id="KW-0239">DNA-directed DNA polymerase</keyword>
<dbReference type="InterPro" id="IPR013103">
    <property type="entry name" value="RVT_2"/>
</dbReference>
<keyword evidence="21" id="KW-1185">Reference proteome</keyword>
<dbReference type="Pfam" id="PF07727">
    <property type="entry name" value="RVT_2"/>
    <property type="match status" value="1"/>
</dbReference>
<reference evidence="20 21" key="1">
    <citation type="submission" date="2019-02" db="EMBL/GenBank/DDBJ databases">
        <title>Genome sequencing of the rare red list fungi Bondarzewia mesenterica.</title>
        <authorList>
            <person name="Buettner E."/>
            <person name="Kellner H."/>
        </authorList>
    </citation>
    <scope>NUCLEOTIDE SEQUENCE [LARGE SCALE GENOMIC DNA]</scope>
    <source>
        <strain evidence="20 21">DSM 108281</strain>
    </source>
</reference>
<evidence type="ECO:0000256" key="16">
    <source>
        <dbReference type="SAM" id="MobiDB-lite"/>
    </source>
</evidence>
<dbReference type="InterPro" id="IPR057670">
    <property type="entry name" value="SH3_retrovirus"/>
</dbReference>
<evidence type="ECO:0000256" key="1">
    <source>
        <dbReference type="ARBA" id="ARBA00002180"/>
    </source>
</evidence>
<organism evidence="20 21">
    <name type="scientific">Bondarzewia mesenterica</name>
    <dbReference type="NCBI Taxonomy" id="1095465"/>
    <lineage>
        <taxon>Eukaryota</taxon>
        <taxon>Fungi</taxon>
        <taxon>Dikarya</taxon>
        <taxon>Basidiomycota</taxon>
        <taxon>Agaricomycotina</taxon>
        <taxon>Agaricomycetes</taxon>
        <taxon>Russulales</taxon>
        <taxon>Bondarzewiaceae</taxon>
        <taxon>Bondarzewia</taxon>
    </lineage>
</organism>
<keyword evidence="10" id="KW-0460">Magnesium</keyword>
<evidence type="ECO:0000256" key="9">
    <source>
        <dbReference type="ARBA" id="ARBA00022840"/>
    </source>
</evidence>
<evidence type="ECO:0000256" key="13">
    <source>
        <dbReference type="ARBA" id="ARBA00022932"/>
    </source>
</evidence>
<evidence type="ECO:0000256" key="8">
    <source>
        <dbReference type="ARBA" id="ARBA00022801"/>
    </source>
</evidence>
<dbReference type="GO" id="GO:0006508">
    <property type="term" value="P:proteolysis"/>
    <property type="evidence" value="ECO:0007669"/>
    <property type="project" value="UniProtKB-KW"/>
</dbReference>
<feature type="domain" description="Retrovirus-related Pol polyprotein from transposon TNT 1-94-like beta-barrel" evidence="18">
    <location>
        <begin position="164"/>
        <end position="240"/>
    </location>
</feature>
<keyword evidence="6" id="KW-0547">Nucleotide-binding</keyword>
<keyword evidence="12" id="KW-0695">RNA-directed DNA polymerase</keyword>
<dbReference type="Pfam" id="PF14223">
    <property type="entry name" value="Retrotran_gag_2"/>
    <property type="match status" value="1"/>
</dbReference>
<evidence type="ECO:0000259" key="17">
    <source>
        <dbReference type="Pfam" id="PF07727"/>
    </source>
</evidence>
<name>A0A4S4LVE5_9AGAM</name>
<dbReference type="GO" id="GO:0005524">
    <property type="term" value="F:ATP binding"/>
    <property type="evidence" value="ECO:0007669"/>
    <property type="project" value="UniProtKB-KW"/>
</dbReference>
<keyword evidence="2" id="KW-0645">Protease</keyword>
<keyword evidence="9" id="KW-0067">ATP-binding</keyword>
<evidence type="ECO:0000256" key="14">
    <source>
        <dbReference type="ARBA" id="ARBA00023172"/>
    </source>
</evidence>
<evidence type="ECO:0000259" key="18">
    <source>
        <dbReference type="Pfam" id="PF22936"/>
    </source>
</evidence>
<dbReference type="Proteomes" id="UP000310158">
    <property type="component" value="Unassembled WGS sequence"/>
</dbReference>
<evidence type="ECO:0000256" key="6">
    <source>
        <dbReference type="ARBA" id="ARBA00022741"/>
    </source>
</evidence>
<dbReference type="InterPro" id="IPR054722">
    <property type="entry name" value="PolX-like_BBD"/>
</dbReference>
<evidence type="ECO:0000259" key="19">
    <source>
        <dbReference type="Pfam" id="PF25597"/>
    </source>
</evidence>
<feature type="domain" description="Reverse transcriptase Ty1/copia-type" evidence="17">
    <location>
        <begin position="622"/>
        <end position="712"/>
    </location>
</feature>
<dbReference type="GO" id="GO:0008233">
    <property type="term" value="F:peptidase activity"/>
    <property type="evidence" value="ECO:0007669"/>
    <property type="project" value="UniProtKB-KW"/>
</dbReference>
<dbReference type="GO" id="GO:0004519">
    <property type="term" value="F:endonuclease activity"/>
    <property type="evidence" value="ECO:0007669"/>
    <property type="project" value="UniProtKB-KW"/>
</dbReference>
<accession>A0A4S4LVE5</accession>
<evidence type="ECO:0000256" key="12">
    <source>
        <dbReference type="ARBA" id="ARBA00022918"/>
    </source>
</evidence>
<dbReference type="EMBL" id="SGPL01000158">
    <property type="protein sequence ID" value="THH16432.1"/>
    <property type="molecule type" value="Genomic_DNA"/>
</dbReference>
<dbReference type="GO" id="GO:0003964">
    <property type="term" value="F:RNA-directed DNA polymerase activity"/>
    <property type="evidence" value="ECO:0007669"/>
    <property type="project" value="UniProtKB-KW"/>
</dbReference>
<keyword evidence="3" id="KW-0548">Nucleotidyltransferase</keyword>
<evidence type="ECO:0000256" key="5">
    <source>
        <dbReference type="ARBA" id="ARBA00022723"/>
    </source>
</evidence>
<keyword evidence="11" id="KW-0229">DNA integration</keyword>
<dbReference type="GO" id="GO:0003887">
    <property type="term" value="F:DNA-directed DNA polymerase activity"/>
    <property type="evidence" value="ECO:0007669"/>
    <property type="project" value="UniProtKB-KW"/>
</dbReference>
<evidence type="ECO:0000256" key="7">
    <source>
        <dbReference type="ARBA" id="ARBA00022759"/>
    </source>
</evidence>
<evidence type="ECO:0000313" key="21">
    <source>
        <dbReference type="Proteomes" id="UP000310158"/>
    </source>
</evidence>
<evidence type="ECO:0000256" key="2">
    <source>
        <dbReference type="ARBA" id="ARBA00022670"/>
    </source>
</evidence>
<evidence type="ECO:0000256" key="15">
    <source>
        <dbReference type="ARBA" id="ARBA00023268"/>
    </source>
</evidence>
<protein>
    <submittedName>
        <fullName evidence="20">Uncharacterized protein</fullName>
    </submittedName>
</protein>
<evidence type="ECO:0000256" key="4">
    <source>
        <dbReference type="ARBA" id="ARBA00022722"/>
    </source>
</evidence>
<evidence type="ECO:0000256" key="11">
    <source>
        <dbReference type="ARBA" id="ARBA00022908"/>
    </source>
</evidence>
<dbReference type="Pfam" id="PF22936">
    <property type="entry name" value="Pol_BBD"/>
    <property type="match status" value="1"/>
</dbReference>
<dbReference type="GO" id="GO:0046872">
    <property type="term" value="F:metal ion binding"/>
    <property type="evidence" value="ECO:0007669"/>
    <property type="project" value="UniProtKB-KW"/>
</dbReference>
<keyword evidence="14" id="KW-0233">DNA recombination</keyword>